<feature type="transmembrane region" description="Helical" evidence="7">
    <location>
        <begin position="263"/>
        <end position="285"/>
    </location>
</feature>
<dbReference type="SUPFAM" id="SSF52540">
    <property type="entry name" value="P-loop containing nucleoside triphosphate hydrolases"/>
    <property type="match status" value="1"/>
</dbReference>
<protein>
    <submittedName>
        <fullName evidence="10">ABC transporter ATP-binding protein</fullName>
    </submittedName>
</protein>
<comment type="caution">
    <text evidence="10">The sequence shown here is derived from an EMBL/GenBank/DDBJ whole genome shotgun (WGS) entry which is preliminary data.</text>
</comment>
<feature type="transmembrane region" description="Helical" evidence="7">
    <location>
        <begin position="145"/>
        <end position="167"/>
    </location>
</feature>
<comment type="subcellular location">
    <subcellularLocation>
        <location evidence="1">Cell membrane</location>
        <topology evidence="1">Multi-pass membrane protein</topology>
    </subcellularLocation>
</comment>
<dbReference type="PANTHER" id="PTHR43394:SF1">
    <property type="entry name" value="ATP-BINDING CASSETTE SUB-FAMILY B MEMBER 10, MITOCHONDRIAL"/>
    <property type="match status" value="1"/>
</dbReference>
<feature type="transmembrane region" description="Helical" evidence="7">
    <location>
        <begin position="173"/>
        <end position="191"/>
    </location>
</feature>
<gene>
    <name evidence="10" type="ORF">E4P82_19755</name>
</gene>
<name>A0ABX1TP73_9GAMM</name>
<keyword evidence="11" id="KW-1185">Reference proteome</keyword>
<feature type="transmembrane region" description="Helical" evidence="7">
    <location>
        <begin position="27"/>
        <end position="49"/>
    </location>
</feature>
<dbReference type="InterPro" id="IPR039421">
    <property type="entry name" value="Type_1_exporter"/>
</dbReference>
<evidence type="ECO:0000256" key="6">
    <source>
        <dbReference type="ARBA" id="ARBA00023136"/>
    </source>
</evidence>
<organism evidence="10 11">
    <name type="scientific">Candidatus Competibacter phosphatis</name>
    <dbReference type="NCBI Taxonomy" id="221280"/>
    <lineage>
        <taxon>Bacteria</taxon>
        <taxon>Pseudomonadati</taxon>
        <taxon>Pseudomonadota</taxon>
        <taxon>Gammaproteobacteria</taxon>
        <taxon>Candidatus Competibacteraceae</taxon>
        <taxon>Candidatus Competibacter</taxon>
    </lineage>
</organism>
<keyword evidence="5 7" id="KW-1133">Transmembrane helix</keyword>
<keyword evidence="2 7" id="KW-0812">Transmembrane</keyword>
<dbReference type="InterPro" id="IPR036640">
    <property type="entry name" value="ABC1_TM_sf"/>
</dbReference>
<dbReference type="RefSeq" id="WP_169250502.1">
    <property type="nucleotide sequence ID" value="NZ_SPMZ01000082.1"/>
</dbReference>
<keyword evidence="3" id="KW-0547">Nucleotide-binding</keyword>
<dbReference type="InterPro" id="IPR003593">
    <property type="entry name" value="AAA+_ATPase"/>
</dbReference>
<dbReference type="Proteomes" id="UP000760480">
    <property type="component" value="Unassembled WGS sequence"/>
</dbReference>
<sequence>MQNSLNFIDGLRIDRALKFVWQAAPQWTALSTLLLIIESVIPLATLYIFKLVVDHLTGTNASIESGSDFQSLSILIAAALGLAILSNLCNALLGYANEMQTHLVADHMQHLVQAKSINMDLAYYEHPKSYDKLHRAQREAPSRPLRIISGMTELALNSLTLVGAFALLLMFDWIVVIVVLAASIPVLIYRIKYAEALYQLHREKTASERLSRYFNEVITTAEKAKEVRAFGFGPLIANRFSEIRLMIRASLHLISGQAYRRQFITESTAAFAGYGALAFIVYATVQKSISLGETVMYFGAFQVAISSLRPTLSGLAKLYENNLFLSTLYEFLNVPKSVPDPLHPMAVPRPWRSGLRVENLSFHYPGTDRPILHDIVMTIRPGEIVALVGRNGSGKTTLTKLLCRLYDPDTGQITIDGTDLRNFKIEDLRGEISVVYQDFGRYHMTARENIMLGRPDIAPDDPSIVQAAQWAGIHDYLIRLPKGYDTVMSRTFADGEELSIGQWQKLALARAFVRDSQLILLDEPTSSFDATAEFEFFEKFREMARGRSALIISHRFSTVRLADRIYVLDAGHLIEQGNHEELLALDGVYADLYRQQASYYQDESQSVNNNNIPALSTAFSK</sequence>
<keyword evidence="6 7" id="KW-0472">Membrane</keyword>
<evidence type="ECO:0000256" key="7">
    <source>
        <dbReference type="SAM" id="Phobius"/>
    </source>
</evidence>
<dbReference type="GO" id="GO:0005524">
    <property type="term" value="F:ATP binding"/>
    <property type="evidence" value="ECO:0007669"/>
    <property type="project" value="UniProtKB-KW"/>
</dbReference>
<feature type="domain" description="ABC transmembrane type-1" evidence="9">
    <location>
        <begin position="29"/>
        <end position="320"/>
    </location>
</feature>
<dbReference type="InterPro" id="IPR027417">
    <property type="entry name" value="P-loop_NTPase"/>
</dbReference>
<feature type="domain" description="ABC transporter" evidence="8">
    <location>
        <begin position="355"/>
        <end position="595"/>
    </location>
</feature>
<dbReference type="InterPro" id="IPR003439">
    <property type="entry name" value="ABC_transporter-like_ATP-bd"/>
</dbReference>
<evidence type="ECO:0000259" key="9">
    <source>
        <dbReference type="PROSITE" id="PS50929"/>
    </source>
</evidence>
<dbReference type="EMBL" id="SPMZ01000082">
    <property type="protein sequence ID" value="NMQ21235.1"/>
    <property type="molecule type" value="Genomic_DNA"/>
</dbReference>
<dbReference type="PROSITE" id="PS50893">
    <property type="entry name" value="ABC_TRANSPORTER_2"/>
    <property type="match status" value="1"/>
</dbReference>
<evidence type="ECO:0000313" key="10">
    <source>
        <dbReference type="EMBL" id="NMQ21235.1"/>
    </source>
</evidence>
<dbReference type="SMART" id="SM00382">
    <property type="entry name" value="AAA"/>
    <property type="match status" value="1"/>
</dbReference>
<evidence type="ECO:0000256" key="1">
    <source>
        <dbReference type="ARBA" id="ARBA00004651"/>
    </source>
</evidence>
<evidence type="ECO:0000256" key="3">
    <source>
        <dbReference type="ARBA" id="ARBA00022741"/>
    </source>
</evidence>
<proteinExistence type="predicted"/>
<dbReference type="Gene3D" id="3.40.50.300">
    <property type="entry name" value="P-loop containing nucleotide triphosphate hydrolases"/>
    <property type="match status" value="1"/>
</dbReference>
<dbReference type="PANTHER" id="PTHR43394">
    <property type="entry name" value="ATP-DEPENDENT PERMEASE MDL1, MITOCHONDRIAL"/>
    <property type="match status" value="1"/>
</dbReference>
<reference evidence="10 11" key="1">
    <citation type="submission" date="2019-03" db="EMBL/GenBank/DDBJ databases">
        <title>Metabolic reconstructions from genomes of highly enriched 'Candidatus Accumulibacter' and 'Candidatus Competibacter' bioreactor populations.</title>
        <authorList>
            <person name="Annavajhala M.K."/>
            <person name="Welles L."/>
            <person name="Abbas B."/>
            <person name="Sorokin D."/>
            <person name="Park H."/>
            <person name="Van Loosdrecht M."/>
            <person name="Chandran K."/>
        </authorList>
    </citation>
    <scope>NUCLEOTIDE SEQUENCE [LARGE SCALE GENOMIC DNA]</scope>
    <source>
        <strain evidence="10 11">SBR_G</strain>
    </source>
</reference>
<evidence type="ECO:0000256" key="2">
    <source>
        <dbReference type="ARBA" id="ARBA00022692"/>
    </source>
</evidence>
<accession>A0ABX1TP73</accession>
<evidence type="ECO:0000256" key="4">
    <source>
        <dbReference type="ARBA" id="ARBA00022840"/>
    </source>
</evidence>
<evidence type="ECO:0000256" key="5">
    <source>
        <dbReference type="ARBA" id="ARBA00022989"/>
    </source>
</evidence>
<dbReference type="Pfam" id="PF00005">
    <property type="entry name" value="ABC_tran"/>
    <property type="match status" value="1"/>
</dbReference>
<dbReference type="Gene3D" id="1.20.1560.10">
    <property type="entry name" value="ABC transporter type 1, transmembrane domain"/>
    <property type="match status" value="1"/>
</dbReference>
<keyword evidence="4 10" id="KW-0067">ATP-binding</keyword>
<evidence type="ECO:0000313" key="11">
    <source>
        <dbReference type="Proteomes" id="UP000760480"/>
    </source>
</evidence>
<evidence type="ECO:0000259" key="8">
    <source>
        <dbReference type="PROSITE" id="PS50893"/>
    </source>
</evidence>
<feature type="transmembrane region" description="Helical" evidence="7">
    <location>
        <begin position="69"/>
        <end position="93"/>
    </location>
</feature>
<dbReference type="PROSITE" id="PS50929">
    <property type="entry name" value="ABC_TM1F"/>
    <property type="match status" value="1"/>
</dbReference>
<dbReference type="SUPFAM" id="SSF90123">
    <property type="entry name" value="ABC transporter transmembrane region"/>
    <property type="match status" value="1"/>
</dbReference>
<dbReference type="InterPro" id="IPR011527">
    <property type="entry name" value="ABC1_TM_dom"/>
</dbReference>